<evidence type="ECO:0000259" key="2">
    <source>
        <dbReference type="Pfam" id="PF10536"/>
    </source>
</evidence>
<accession>A0A438KCW7</accession>
<dbReference type="Proteomes" id="UP000288805">
    <property type="component" value="Unassembled WGS sequence"/>
</dbReference>
<dbReference type="PANTHER" id="PTHR46033:SF8">
    <property type="entry name" value="PROTEIN MAINTENANCE OF MERISTEMS-LIKE"/>
    <property type="match status" value="1"/>
</dbReference>
<evidence type="ECO:0000313" key="3">
    <source>
        <dbReference type="EMBL" id="RVX19047.1"/>
    </source>
</evidence>
<proteinExistence type="predicted"/>
<dbReference type="InterPro" id="IPR044824">
    <property type="entry name" value="MAIN-like"/>
</dbReference>
<dbReference type="PANTHER" id="PTHR46033">
    <property type="entry name" value="PROTEIN MAIN-LIKE 2"/>
    <property type="match status" value="1"/>
</dbReference>
<feature type="domain" description="Aminotransferase-like plant mobile" evidence="2">
    <location>
        <begin position="624"/>
        <end position="677"/>
    </location>
</feature>
<feature type="region of interest" description="Disordered" evidence="1">
    <location>
        <begin position="69"/>
        <end position="89"/>
    </location>
</feature>
<evidence type="ECO:0000256" key="1">
    <source>
        <dbReference type="SAM" id="MobiDB-lite"/>
    </source>
</evidence>
<feature type="domain" description="Aminotransferase-like plant mobile" evidence="2">
    <location>
        <begin position="720"/>
        <end position="909"/>
    </location>
</feature>
<dbReference type="AlphaFoldDB" id="A0A438KCW7"/>
<gene>
    <name evidence="3" type="primary">MAIL3_242</name>
    <name evidence="3" type="ORF">CK203_006919</name>
</gene>
<reference evidence="3 4" key="1">
    <citation type="journal article" date="2018" name="PLoS Genet.">
        <title>Population sequencing reveals clonal diversity and ancestral inbreeding in the grapevine cultivar Chardonnay.</title>
        <authorList>
            <person name="Roach M.J."/>
            <person name="Johnson D.L."/>
            <person name="Bohlmann J."/>
            <person name="van Vuuren H.J."/>
            <person name="Jones S.J."/>
            <person name="Pretorius I.S."/>
            <person name="Schmidt S.A."/>
            <person name="Borneman A.R."/>
        </authorList>
    </citation>
    <scope>NUCLEOTIDE SEQUENCE [LARGE SCALE GENOMIC DNA]</scope>
    <source>
        <strain evidence="4">cv. Chardonnay</strain>
        <tissue evidence="3">Leaf</tissue>
    </source>
</reference>
<feature type="region of interest" description="Disordered" evidence="1">
    <location>
        <begin position="980"/>
        <end position="1004"/>
    </location>
</feature>
<dbReference type="EMBL" id="QGNW01000010">
    <property type="protein sequence ID" value="RVX19047.1"/>
    <property type="molecule type" value="Genomic_DNA"/>
</dbReference>
<protein>
    <submittedName>
        <fullName evidence="3">Serine/threonine-protein phosphatase 7 long form-like</fullName>
    </submittedName>
</protein>
<comment type="caution">
    <text evidence="3">The sequence shown here is derived from an EMBL/GenBank/DDBJ whole genome shotgun (WGS) entry which is preliminary data.</text>
</comment>
<sequence>MLKLVNTFGMDEIELYIEQVPVQPRERGQFLGNFTQLLLEQNDNVEEFEYGCGPSSALVAMTYECRADENEEECESQEGDDQSERTEDVQHDGDGVFEFIDEENNNVNVVSSFLALHEAMESEQGRYVSMDGECCDMSNNPDPDDPIEYSPVQYHSAPSLQFENVENIGNAVSSDWTPWGNTNIGNSGGEFMLLVLRCKKAEQSQCPWKLRAMVVKGTTSFAINKYNGPHKCVNPCLNRDHQQLDSNLIAAHIQGMIKAQFTLSVVAIQASTVEKFGYQISYKKASKAKLKALTNLFGDFYKSYVELPHFFIALEQANPRCVPSIEGFKHCRPVLSIDGTYLYGKYKGTLMIAMGCDGNNQLFPLAFALTEDRHPGIMAAMSDVHLGWSEPYAYHRVCMRHLASNFMTRFKDKILKNLMCRAALATKIEKFNKHMNTIGRINAAAQQWLEAIPFEKWALSHDGGRRYDIMTTNMSEVFNSVLKGARSLPVTALVQLTFFRLNSYFVVRREQGANRLASSEEYTPYVDAKMKANVVKTGSHEIVLYDHIQGQFHVKSNRDIEYRGHSSDPDPLDTSILVLQDRHRSHLVDSGQLASVLTCRQHISRFIREWEKDPRLRPYIIRSGFYGVYRIGHITLDWGLITSLVERWRPETHTFHLPVGEMTITLQDVAVILGLVISTRWLCHQFSHPPVDLDDATLEQYARAFILGLIGSVLFTDKKVLAHLYRELCRASLDGAIDIAGCVTLLQLWSWERLHLGRPDFGRPPAPPDEALLHEGLLADPLGCRWRVPLSWAQNPSRVLTFYRDQLDAQTHDQVLWEPYMGDLVAYLPAISLADQEIWRTMSPLICFDIVEWHRPERVLRQRRRHKYDWEAFHAQYITLWASRAEHIVTAPPMVGAMQFHDPYMEWYRRITRRLITPPLHRDQMRYHSTTTATQLLITSMVEIASRSAGPTSGALGDIHRIAIDILYVIGEDHRIHFARQSPTSSYPSMRPPVSATTVRMQPI</sequence>
<feature type="compositionally biased region" description="Polar residues" evidence="1">
    <location>
        <begin position="995"/>
        <end position="1004"/>
    </location>
</feature>
<dbReference type="Pfam" id="PF10536">
    <property type="entry name" value="PMD"/>
    <property type="match status" value="2"/>
</dbReference>
<feature type="compositionally biased region" description="Acidic residues" evidence="1">
    <location>
        <begin position="69"/>
        <end position="81"/>
    </location>
</feature>
<dbReference type="GO" id="GO:0010073">
    <property type="term" value="P:meristem maintenance"/>
    <property type="evidence" value="ECO:0007669"/>
    <property type="project" value="InterPro"/>
</dbReference>
<organism evidence="3 4">
    <name type="scientific">Vitis vinifera</name>
    <name type="common">Grape</name>
    <dbReference type="NCBI Taxonomy" id="29760"/>
    <lineage>
        <taxon>Eukaryota</taxon>
        <taxon>Viridiplantae</taxon>
        <taxon>Streptophyta</taxon>
        <taxon>Embryophyta</taxon>
        <taxon>Tracheophyta</taxon>
        <taxon>Spermatophyta</taxon>
        <taxon>Magnoliopsida</taxon>
        <taxon>eudicotyledons</taxon>
        <taxon>Gunneridae</taxon>
        <taxon>Pentapetalae</taxon>
        <taxon>rosids</taxon>
        <taxon>Vitales</taxon>
        <taxon>Vitaceae</taxon>
        <taxon>Viteae</taxon>
        <taxon>Vitis</taxon>
    </lineage>
</organism>
<name>A0A438KCW7_VITVI</name>
<dbReference type="InterPro" id="IPR019557">
    <property type="entry name" value="AminoTfrase-like_pln_mobile"/>
</dbReference>
<evidence type="ECO:0000313" key="4">
    <source>
        <dbReference type="Proteomes" id="UP000288805"/>
    </source>
</evidence>